<organism evidence="2 3">
    <name type="scientific">Dissostichus eleginoides</name>
    <name type="common">Patagonian toothfish</name>
    <name type="synonym">Dissostichus amissus</name>
    <dbReference type="NCBI Taxonomy" id="100907"/>
    <lineage>
        <taxon>Eukaryota</taxon>
        <taxon>Metazoa</taxon>
        <taxon>Chordata</taxon>
        <taxon>Craniata</taxon>
        <taxon>Vertebrata</taxon>
        <taxon>Euteleostomi</taxon>
        <taxon>Actinopterygii</taxon>
        <taxon>Neopterygii</taxon>
        <taxon>Teleostei</taxon>
        <taxon>Neoteleostei</taxon>
        <taxon>Acanthomorphata</taxon>
        <taxon>Eupercaria</taxon>
        <taxon>Perciformes</taxon>
        <taxon>Notothenioidei</taxon>
        <taxon>Nototheniidae</taxon>
        <taxon>Dissostichus</taxon>
    </lineage>
</organism>
<keyword evidence="3" id="KW-1185">Reference proteome</keyword>
<dbReference type="InterPro" id="IPR048366">
    <property type="entry name" value="TNP-like_GBD"/>
</dbReference>
<proteinExistence type="predicted"/>
<dbReference type="Pfam" id="PF21788">
    <property type="entry name" value="TNP-like_GBD"/>
    <property type="match status" value="1"/>
</dbReference>
<dbReference type="Pfam" id="PF23344">
    <property type="entry name" value="ZP-N"/>
    <property type="match status" value="1"/>
</dbReference>
<name>A0AAD9BI03_DISEL</name>
<protein>
    <submittedName>
        <fullName evidence="2">Zona pellucida-like domain containing protein 1</fullName>
    </submittedName>
</protein>
<dbReference type="PANTHER" id="PTHR47577">
    <property type="entry name" value="THAP DOMAIN-CONTAINING PROTEIN 6"/>
    <property type="match status" value="1"/>
</dbReference>
<evidence type="ECO:0000259" key="1">
    <source>
        <dbReference type="PROSITE" id="PS51034"/>
    </source>
</evidence>
<dbReference type="InterPro" id="IPR048367">
    <property type="entry name" value="TNP-like_RNaseH_C"/>
</dbReference>
<comment type="caution">
    <text evidence="2">The sequence shown here is derived from an EMBL/GenBank/DDBJ whole genome shotgun (WGS) entry which is preliminary data.</text>
</comment>
<sequence>MGDGNNETDVATEALVFMVVGLQGHWKAPIAYYLTKSLSPETQRVLLSHALEELHARGIWVVSVTMDGHASNVSMCNQLGCELKGNPQEPLKTSFPHPSTGDKVFVMMDACHMLKLARNMLQAYSPIATTTGQIKWRFINHLNDVQKKDGLHAANKITDKHVYFENHKMRVSLAAQTLSRSVSAALRTMRELRYLSVIGFVINIDTLMLMIPELLQVQRYVLTYRFSQDHLELLFNSIRAPGGWNNNPSARQFQAIFRRLMVRCGVSPSETGNVAAQDHTVSLSAVEMSSAETAEEHPSPFANISAVVSDHSYLPTRFGGLVENALVYIAGFVVRQILRKLSCDVCCASLVRDAVPSSFDESYHLLALKNNGGLEIPSKGTVKVLRAAERVIRQASTRQAPKVSTVTYIVREEIGTEDVFQLGEHIEERQFGIDNHYSNLLSLLVYKVNSDIEVLCGSQTVQLQILMCPVYFNGYNESLLALNSEHSKLQCKGTPDWTADPPVVKFNFSITEEGITFCSSQLTEVGSGLFADYSKVQYIGISGMVCSEDPGSGAITYHQELMYRFSCRYPLQYLVNNTQMSV</sequence>
<dbReference type="Proteomes" id="UP001228049">
    <property type="component" value="Unassembled WGS sequence"/>
</dbReference>
<dbReference type="EMBL" id="JASDAP010000023">
    <property type="protein sequence ID" value="KAK1883262.1"/>
    <property type="molecule type" value="Genomic_DNA"/>
</dbReference>
<gene>
    <name evidence="2" type="ORF">KUDE01_024037</name>
</gene>
<reference evidence="2" key="1">
    <citation type="submission" date="2023-04" db="EMBL/GenBank/DDBJ databases">
        <title>Chromosome-level genome of Chaenocephalus aceratus.</title>
        <authorList>
            <person name="Park H."/>
        </authorList>
    </citation>
    <scope>NUCLEOTIDE SEQUENCE</scope>
    <source>
        <strain evidence="2">DE</strain>
        <tissue evidence="2">Muscle</tissue>
    </source>
</reference>
<evidence type="ECO:0000313" key="2">
    <source>
        <dbReference type="EMBL" id="KAK1883262.1"/>
    </source>
</evidence>
<dbReference type="InterPro" id="IPR055356">
    <property type="entry name" value="ZP-N"/>
</dbReference>
<dbReference type="PANTHER" id="PTHR47577:SF2">
    <property type="entry name" value="THAP DOMAIN CONTAINING 9"/>
    <property type="match status" value="1"/>
</dbReference>
<evidence type="ECO:0000313" key="3">
    <source>
        <dbReference type="Proteomes" id="UP001228049"/>
    </source>
</evidence>
<accession>A0AAD9BI03</accession>
<dbReference type="AlphaFoldDB" id="A0AAD9BI03"/>
<feature type="domain" description="ZP" evidence="1">
    <location>
        <begin position="455"/>
        <end position="582"/>
    </location>
</feature>
<dbReference type="Pfam" id="PF21787">
    <property type="entry name" value="TNP-like_RNaseH_N"/>
    <property type="match status" value="1"/>
</dbReference>
<dbReference type="InterPro" id="IPR048365">
    <property type="entry name" value="TNP-like_RNaseH_N"/>
</dbReference>
<dbReference type="Pfam" id="PF21789">
    <property type="entry name" value="TNP-like_RNaseH_C"/>
    <property type="match status" value="1"/>
</dbReference>
<dbReference type="InterPro" id="IPR001507">
    <property type="entry name" value="ZP_dom"/>
</dbReference>
<dbReference type="PROSITE" id="PS51034">
    <property type="entry name" value="ZP_2"/>
    <property type="match status" value="1"/>
</dbReference>